<evidence type="ECO:0000313" key="4">
    <source>
        <dbReference type="EMBL" id="ARP17571.1"/>
    </source>
</evidence>
<dbReference type="CDD" id="cd01949">
    <property type="entry name" value="GGDEF"/>
    <property type="match status" value="1"/>
</dbReference>
<dbReference type="AlphaFoldDB" id="A0A1W6U496"/>
<dbReference type="Pfam" id="PF00990">
    <property type="entry name" value="GGDEF"/>
    <property type="match status" value="1"/>
</dbReference>
<accession>A0A1W6U496</accession>
<dbReference type="RefSeq" id="WP_054729998.1">
    <property type="nucleotide sequence ID" value="NZ_CP017889.1"/>
</dbReference>
<dbReference type="GO" id="GO:0052621">
    <property type="term" value="F:diguanylate cyclase activity"/>
    <property type="evidence" value="ECO:0007669"/>
    <property type="project" value="UniProtKB-EC"/>
</dbReference>
<dbReference type="PANTHER" id="PTHR45138">
    <property type="entry name" value="REGULATORY COMPONENTS OF SENSORY TRANSDUCTION SYSTEM"/>
    <property type="match status" value="1"/>
</dbReference>
<dbReference type="InterPro" id="IPR048516">
    <property type="entry name" value="DGCcoil"/>
</dbReference>
<dbReference type="InterPro" id="IPR043128">
    <property type="entry name" value="Rev_trsase/Diguanyl_cyclase"/>
</dbReference>
<reference evidence="4" key="1">
    <citation type="submission" date="2016-10" db="EMBL/GenBank/DDBJ databases">
        <title>The High Quality Genome of Vibrio alginolyticus K01M1.</title>
        <authorList>
            <person name="Wendling C."/>
            <person name="Chibani C.M."/>
            <person name="Hertel R."/>
            <person name="Sproer C."/>
            <person name="Bunk B."/>
            <person name="Overmann J."/>
            <person name="Roth O."/>
            <person name="Liesegang H."/>
        </authorList>
    </citation>
    <scope>NUCLEOTIDE SEQUENCE</scope>
    <source>
        <strain evidence="4">K05K4</strain>
    </source>
</reference>
<protein>
    <recommendedName>
        <fullName evidence="1">diguanylate cyclase</fullName>
        <ecNumber evidence="1">2.7.7.65</ecNumber>
    </recommendedName>
</protein>
<dbReference type="InterPro" id="IPR000160">
    <property type="entry name" value="GGDEF_dom"/>
</dbReference>
<dbReference type="Pfam" id="PF20975">
    <property type="entry name" value="DGCcoil"/>
    <property type="match status" value="1"/>
</dbReference>
<dbReference type="InterPro" id="IPR050469">
    <property type="entry name" value="Diguanylate_Cyclase"/>
</dbReference>
<dbReference type="NCBIfam" id="TIGR00254">
    <property type="entry name" value="GGDEF"/>
    <property type="match status" value="1"/>
</dbReference>
<evidence type="ECO:0000259" key="3">
    <source>
        <dbReference type="PROSITE" id="PS50887"/>
    </source>
</evidence>
<evidence type="ECO:0000256" key="1">
    <source>
        <dbReference type="ARBA" id="ARBA00012528"/>
    </source>
</evidence>
<dbReference type="InterPro" id="IPR029787">
    <property type="entry name" value="Nucleotide_cyclase"/>
</dbReference>
<dbReference type="EC" id="2.7.7.65" evidence="1"/>
<gene>
    <name evidence="4" type="ORF">K05K4_07010</name>
</gene>
<evidence type="ECO:0000256" key="2">
    <source>
        <dbReference type="ARBA" id="ARBA00034247"/>
    </source>
</evidence>
<dbReference type="Gene3D" id="3.30.70.270">
    <property type="match status" value="1"/>
</dbReference>
<proteinExistence type="predicted"/>
<dbReference type="SUPFAM" id="SSF55073">
    <property type="entry name" value="Nucleotide cyclase"/>
    <property type="match status" value="1"/>
</dbReference>
<dbReference type="EMBL" id="CP017902">
    <property type="protein sequence ID" value="ARP17571.1"/>
    <property type="molecule type" value="Genomic_DNA"/>
</dbReference>
<dbReference type="PANTHER" id="PTHR45138:SF9">
    <property type="entry name" value="DIGUANYLATE CYCLASE DGCM-RELATED"/>
    <property type="match status" value="1"/>
</dbReference>
<comment type="catalytic activity">
    <reaction evidence="2">
        <text>2 GTP = 3',3'-c-di-GMP + 2 diphosphate</text>
        <dbReference type="Rhea" id="RHEA:24898"/>
        <dbReference type="ChEBI" id="CHEBI:33019"/>
        <dbReference type="ChEBI" id="CHEBI:37565"/>
        <dbReference type="ChEBI" id="CHEBI:58805"/>
        <dbReference type="EC" id="2.7.7.65"/>
    </reaction>
</comment>
<dbReference type="SMART" id="SM00267">
    <property type="entry name" value="GGDEF"/>
    <property type="match status" value="1"/>
</dbReference>
<sequence>MGILESDIQSQLHQLSCQLDQLRLTHRDTSLKFKREQQVLKRVVASLSSACQGSNTQVSNYLFEIQQELQHQKDISTLIPRLAVLERMLKQQSKTMDKQNGYLDEQIKHSAETLQRVTGLPAQLKRELRNLMSFSEVHASNKADQATKLLSIYERALKIITSNSRLHLSEFENNPDRSQLECLASDLQHTITELDFEGESGDRLLDIRAKLLLGVSAESLIELTLSTLKLVVEATKFEREASSQFLDQLNTSLASNLKTVHQNVDQHHTYFEHRQELNTEMNSLVELSQKSLNQAQDIAVVKKEITPLLEKMASLTERLKMTEEREQALQERLSYSKNQLEAVFETTQDYRRRLDDQAQRMLLDPLTKVYNRTAFNDRLELEYRRWIRSQQNLRVVLFDVDNFKAVNDSYGYTAGDKALKIIARTINKRVSDTETVARFGGEEFILLVPEQSEEYTLDLIKHIQRDISQLPFKFREQNIMITLAAVSTSFKESDTPEYVLDRLGKMLADAKKRGTNQLNWS</sequence>
<dbReference type="PROSITE" id="PS50887">
    <property type="entry name" value="GGDEF"/>
    <property type="match status" value="1"/>
</dbReference>
<organism evidence="4">
    <name type="scientific">Vibrio alginolyticus</name>
    <dbReference type="NCBI Taxonomy" id="663"/>
    <lineage>
        <taxon>Bacteria</taxon>
        <taxon>Pseudomonadati</taxon>
        <taxon>Pseudomonadota</taxon>
        <taxon>Gammaproteobacteria</taxon>
        <taxon>Vibrionales</taxon>
        <taxon>Vibrionaceae</taxon>
        <taxon>Vibrio</taxon>
    </lineage>
</organism>
<name>A0A1W6U496_VIBAL</name>
<feature type="domain" description="GGDEF" evidence="3">
    <location>
        <begin position="391"/>
        <end position="521"/>
    </location>
</feature>